<keyword evidence="4" id="KW-1185">Reference proteome</keyword>
<evidence type="ECO:0000313" key="3">
    <source>
        <dbReference type="EMBL" id="SFC60556.1"/>
    </source>
</evidence>
<accession>A0A1H5VI26</accession>
<protein>
    <recommendedName>
        <fullName evidence="6">DUF3040 family protein</fullName>
    </recommendedName>
</protein>
<evidence type="ECO:0008006" key="6">
    <source>
        <dbReference type="Google" id="ProtNLM"/>
    </source>
</evidence>
<feature type="transmembrane region" description="Helical" evidence="1">
    <location>
        <begin position="73"/>
        <end position="91"/>
    </location>
</feature>
<reference evidence="4 5" key="1">
    <citation type="submission" date="2016-10" db="EMBL/GenBank/DDBJ databases">
        <authorList>
            <person name="Varghese N."/>
            <person name="Submissions S."/>
        </authorList>
    </citation>
    <scope>NUCLEOTIDE SEQUENCE [LARGE SCALE GENOMIC DNA]</scope>
    <source>
        <strain evidence="5">ATCC 20501</strain>
        <strain evidence="3 4">CGMCC 4.3529</strain>
    </source>
</reference>
<organism evidence="2 5">
    <name type="scientific">Saccharopolyspora kobensis</name>
    <dbReference type="NCBI Taxonomy" id="146035"/>
    <lineage>
        <taxon>Bacteria</taxon>
        <taxon>Bacillati</taxon>
        <taxon>Actinomycetota</taxon>
        <taxon>Actinomycetes</taxon>
        <taxon>Pseudonocardiales</taxon>
        <taxon>Pseudonocardiaceae</taxon>
        <taxon>Saccharopolyspora</taxon>
    </lineage>
</organism>
<reference evidence="2" key="2">
    <citation type="submission" date="2016-10" db="EMBL/GenBank/DDBJ databases">
        <authorList>
            <person name="de Groot N.N."/>
        </authorList>
    </citation>
    <scope>NUCLEOTIDE SEQUENCE [LARGE SCALE GENOMIC DNA]</scope>
    <source>
        <strain evidence="2">ATCC 20501</strain>
    </source>
</reference>
<evidence type="ECO:0000256" key="1">
    <source>
        <dbReference type="SAM" id="Phobius"/>
    </source>
</evidence>
<keyword evidence="1" id="KW-0472">Membrane</keyword>
<evidence type="ECO:0000313" key="4">
    <source>
        <dbReference type="Proteomes" id="UP000199690"/>
    </source>
</evidence>
<dbReference type="EMBL" id="FNVB01000002">
    <property type="protein sequence ID" value="SEF86880.1"/>
    <property type="molecule type" value="Genomic_DNA"/>
</dbReference>
<evidence type="ECO:0000313" key="2">
    <source>
        <dbReference type="EMBL" id="SEF86880.1"/>
    </source>
</evidence>
<accession>A0A1I1KI72</accession>
<dbReference type="Proteomes" id="UP000199690">
    <property type="component" value="Unassembled WGS sequence"/>
</dbReference>
<gene>
    <name evidence="2" type="ORF">SAMN02982929_00888</name>
    <name evidence="3" type="ORF">SAMN05216506_1011182</name>
</gene>
<dbReference type="EMBL" id="FOME01000001">
    <property type="protein sequence ID" value="SFC60556.1"/>
    <property type="molecule type" value="Genomic_DNA"/>
</dbReference>
<keyword evidence="1" id="KW-1133">Transmembrane helix</keyword>
<name>A0A1H5VI26_9PSEU</name>
<keyword evidence="1" id="KW-0812">Transmembrane</keyword>
<proteinExistence type="predicted"/>
<evidence type="ECO:0000313" key="5">
    <source>
        <dbReference type="Proteomes" id="UP000236729"/>
    </source>
</evidence>
<feature type="transmembrane region" description="Helical" evidence="1">
    <location>
        <begin position="50"/>
        <end position="67"/>
    </location>
</feature>
<dbReference type="AlphaFoldDB" id="A0A1H5VI26"/>
<sequence length="95" mass="10273">MLREVLRCADESAGSCRKWSSHLQRESPELDQKFRKFSGDRRRAPRSRPTLTALLFVVGFGGALLSLHSGLVIAAGVLALLSIIMPVAVLADASP</sequence>
<dbReference type="Proteomes" id="UP000236729">
    <property type="component" value="Unassembled WGS sequence"/>
</dbReference>